<evidence type="ECO:0000313" key="2">
    <source>
        <dbReference type="Proteomes" id="UP001060215"/>
    </source>
</evidence>
<sequence>MDFERYNVRQECVEKQDDVISICGLEFKISWDELLDSLRSIEVKDERNECVKMHDVIRDVAISIASREEHSHMVRCDEAMEDWPEKDRQRNYTAISLRCIGMHSLPHNLELPNLQLLRLEYHHELPETPDCFYQGMQELKVVALAYMDVQSLPTSLQCLTNLLTLSIYHCKLSGDISVIGALKNLEILSFTGSTMENFSRGLSSLSRLEELYVGDSVHSWNVPSSSKLVLEEGEEEELEITTDDADAASIAELASLSNLVVLDIYLPDLKFWPRDLVLGKVKIFYITVGCRSQNWDCYLFQQNQLTLDLLDISELLESGLKMLLKSTKILELTGGGGLNLKNGLCDLVDGEGFECLTELSLNDCGDLEFLINSTDHRDLELLEVKECRSVKVAFDLGELIVREGHPAVALFSLTNVKLIHLPKLSHVLMNNSARIQGFNHLRSLRVKGCGKLRNLFSSSLAKLFVKLQELEITECVVMEAVIAMEQRVDDEVTPSTIIFLN</sequence>
<reference evidence="1 2" key="1">
    <citation type="journal article" date="2022" name="Plant J.">
        <title>Chromosome-level genome of Camellia lanceoleosa provides a valuable resource for understanding genome evolution and self-incompatibility.</title>
        <authorList>
            <person name="Gong W."/>
            <person name="Xiao S."/>
            <person name="Wang L."/>
            <person name="Liao Z."/>
            <person name="Chang Y."/>
            <person name="Mo W."/>
            <person name="Hu G."/>
            <person name="Li W."/>
            <person name="Zhao G."/>
            <person name="Zhu H."/>
            <person name="Hu X."/>
            <person name="Ji K."/>
            <person name="Xiang X."/>
            <person name="Song Q."/>
            <person name="Yuan D."/>
            <person name="Jin S."/>
            <person name="Zhang L."/>
        </authorList>
    </citation>
    <scope>NUCLEOTIDE SEQUENCE [LARGE SCALE GENOMIC DNA]</scope>
    <source>
        <strain evidence="1">SQ_2022a</strain>
    </source>
</reference>
<proteinExistence type="predicted"/>
<accession>A0ACC0FWZ6</accession>
<dbReference type="EMBL" id="CM045770">
    <property type="protein sequence ID" value="KAI7991866.1"/>
    <property type="molecule type" value="Genomic_DNA"/>
</dbReference>
<keyword evidence="2" id="KW-1185">Reference proteome</keyword>
<name>A0ACC0FWZ6_9ERIC</name>
<comment type="caution">
    <text evidence="1">The sequence shown here is derived from an EMBL/GenBank/DDBJ whole genome shotgun (WGS) entry which is preliminary data.</text>
</comment>
<evidence type="ECO:0000313" key="1">
    <source>
        <dbReference type="EMBL" id="KAI7991866.1"/>
    </source>
</evidence>
<protein>
    <submittedName>
        <fullName evidence="1">Disease resistance protein</fullName>
    </submittedName>
</protein>
<organism evidence="1 2">
    <name type="scientific">Camellia lanceoleosa</name>
    <dbReference type="NCBI Taxonomy" id="1840588"/>
    <lineage>
        <taxon>Eukaryota</taxon>
        <taxon>Viridiplantae</taxon>
        <taxon>Streptophyta</taxon>
        <taxon>Embryophyta</taxon>
        <taxon>Tracheophyta</taxon>
        <taxon>Spermatophyta</taxon>
        <taxon>Magnoliopsida</taxon>
        <taxon>eudicotyledons</taxon>
        <taxon>Gunneridae</taxon>
        <taxon>Pentapetalae</taxon>
        <taxon>asterids</taxon>
        <taxon>Ericales</taxon>
        <taxon>Theaceae</taxon>
        <taxon>Camellia</taxon>
    </lineage>
</organism>
<dbReference type="Proteomes" id="UP001060215">
    <property type="component" value="Chromosome 13"/>
</dbReference>
<gene>
    <name evidence="1" type="ORF">LOK49_LG12G02413</name>
</gene>